<dbReference type="Proteomes" id="UP000242687">
    <property type="component" value="Unassembled WGS sequence"/>
</dbReference>
<organism evidence="1 2">
    <name type="scientific">Mucilaginibacter auburnensis</name>
    <dbReference type="NCBI Taxonomy" id="1457233"/>
    <lineage>
        <taxon>Bacteria</taxon>
        <taxon>Pseudomonadati</taxon>
        <taxon>Bacteroidota</taxon>
        <taxon>Sphingobacteriia</taxon>
        <taxon>Sphingobacteriales</taxon>
        <taxon>Sphingobacteriaceae</taxon>
        <taxon>Mucilaginibacter</taxon>
    </lineage>
</organism>
<name>A0A2H9VM06_9SPHI</name>
<accession>A0A2H9VM06</accession>
<comment type="caution">
    <text evidence="1">The sequence shown here is derived from an EMBL/GenBank/DDBJ whole genome shotgun (WGS) entry which is preliminary data.</text>
</comment>
<evidence type="ECO:0000313" key="2">
    <source>
        <dbReference type="Proteomes" id="UP000242687"/>
    </source>
</evidence>
<protein>
    <submittedName>
        <fullName evidence="1">Uncharacterized protein</fullName>
    </submittedName>
</protein>
<dbReference type="AlphaFoldDB" id="A0A2H9VM06"/>
<evidence type="ECO:0000313" key="1">
    <source>
        <dbReference type="EMBL" id="PJJ79335.1"/>
    </source>
</evidence>
<sequence>MLSTIKITSFILISFLLFTINGCEKPAEEGIYKDKAIPTEKASMLHNLNNNLFKAIKTDRDDAELLCSTDFLKQKNIKVQFDYINKLRNEDEYVLLKDYYIVNGGDERSGLIAIDHPEVKYVPLAKEMYMAFFVPKHKQNKLMLTVVYGKFEIGWKANEISLAYYTQRGKTSTELLDLAKEEYSKGYLVNAINNIMMAANATSSKYLKNPHAEEISTFSQKVIDEANAKISYPLTLSEVSTKPKIISISSNAKEDEFLQYIYYITNLKIADTGGLKRENNEIKKALPKIFPGIDKGEKTILYSAMSQKPVVGEAIPHFDVTEKISH</sequence>
<gene>
    <name evidence="1" type="ORF">CLV57_2467</name>
</gene>
<dbReference type="EMBL" id="PGFJ01000002">
    <property type="protein sequence ID" value="PJJ79335.1"/>
    <property type="molecule type" value="Genomic_DNA"/>
</dbReference>
<dbReference type="OrthoDB" id="1113095at2"/>
<keyword evidence="2" id="KW-1185">Reference proteome</keyword>
<dbReference type="RefSeq" id="WP_100341684.1">
    <property type="nucleotide sequence ID" value="NZ_PGFJ01000002.1"/>
</dbReference>
<reference evidence="1 2" key="1">
    <citation type="submission" date="2017-11" db="EMBL/GenBank/DDBJ databases">
        <title>Genomic Encyclopedia of Archaeal and Bacterial Type Strains, Phase II (KMG-II): From Individual Species to Whole Genera.</title>
        <authorList>
            <person name="Goeker M."/>
        </authorList>
    </citation>
    <scope>NUCLEOTIDE SEQUENCE [LARGE SCALE GENOMIC DNA]</scope>
    <source>
        <strain evidence="1 2">DSM 28175</strain>
    </source>
</reference>
<proteinExistence type="predicted"/>